<accession>A0A972GRR2</accession>
<feature type="transmembrane region" description="Helical" evidence="1">
    <location>
        <begin position="50"/>
        <end position="69"/>
    </location>
</feature>
<proteinExistence type="predicted"/>
<keyword evidence="1" id="KW-0472">Membrane</keyword>
<gene>
    <name evidence="2" type="ORF">GC093_20815</name>
</gene>
<sequence length="225" mass="26288">MSTETQRNFKKRMKEIEKSESTKEEYFSHVEGGYVKGNYLRKRFKQRVKWGSGFLTVIVLCLVVFGYFASEEKKKDIREIKSYLEGIESLDNQFKSEYDEGVGEYNKFASGGLKKEQLELDLRNRLYRMSYILQNGLIKSTRVRELDDYYKNKYDLYSYYIASINGLLSAVSSGDYSKIKSDSKVAEMQELNTKSLELIGDMFGKRGIKYEISGNKITYYVEEPK</sequence>
<dbReference type="RefSeq" id="WP_171653882.1">
    <property type="nucleotide sequence ID" value="NZ_WHOD01000074.1"/>
</dbReference>
<name>A0A972GRR2_9BACL</name>
<keyword evidence="1" id="KW-1133">Transmembrane helix</keyword>
<organism evidence="2 3">
    <name type="scientific">Paenibacillus foliorum</name>
    <dbReference type="NCBI Taxonomy" id="2654974"/>
    <lineage>
        <taxon>Bacteria</taxon>
        <taxon>Bacillati</taxon>
        <taxon>Bacillota</taxon>
        <taxon>Bacilli</taxon>
        <taxon>Bacillales</taxon>
        <taxon>Paenibacillaceae</taxon>
        <taxon>Paenibacillus</taxon>
    </lineage>
</organism>
<keyword evidence="1" id="KW-0812">Transmembrane</keyword>
<dbReference type="EMBL" id="WHOD01000074">
    <property type="protein sequence ID" value="NOU95651.1"/>
    <property type="molecule type" value="Genomic_DNA"/>
</dbReference>
<evidence type="ECO:0000256" key="1">
    <source>
        <dbReference type="SAM" id="Phobius"/>
    </source>
</evidence>
<evidence type="ECO:0000313" key="2">
    <source>
        <dbReference type="EMBL" id="NOU95651.1"/>
    </source>
</evidence>
<evidence type="ECO:0000313" key="3">
    <source>
        <dbReference type="Proteomes" id="UP000641588"/>
    </source>
</evidence>
<keyword evidence="3" id="KW-1185">Reference proteome</keyword>
<dbReference type="Proteomes" id="UP000641588">
    <property type="component" value="Unassembled WGS sequence"/>
</dbReference>
<protein>
    <submittedName>
        <fullName evidence="2">Uncharacterized protein</fullName>
    </submittedName>
</protein>
<dbReference type="AlphaFoldDB" id="A0A972GRR2"/>
<comment type="caution">
    <text evidence="2">The sequence shown here is derived from an EMBL/GenBank/DDBJ whole genome shotgun (WGS) entry which is preliminary data.</text>
</comment>
<reference evidence="2" key="1">
    <citation type="submission" date="2019-10" db="EMBL/GenBank/DDBJ databases">
        <title>Description of Paenibacillus glebae sp. nov.</title>
        <authorList>
            <person name="Carlier A."/>
            <person name="Qi S."/>
        </authorList>
    </citation>
    <scope>NUCLEOTIDE SEQUENCE</scope>
    <source>
        <strain evidence="2">LMG 31456</strain>
    </source>
</reference>